<proteinExistence type="predicted"/>
<dbReference type="EMBL" id="JAOYFB010000039">
    <property type="protein sequence ID" value="KAK4029615.1"/>
    <property type="molecule type" value="Genomic_DNA"/>
</dbReference>
<organism evidence="1 2">
    <name type="scientific">Daphnia magna</name>
    <dbReference type="NCBI Taxonomy" id="35525"/>
    <lineage>
        <taxon>Eukaryota</taxon>
        <taxon>Metazoa</taxon>
        <taxon>Ecdysozoa</taxon>
        <taxon>Arthropoda</taxon>
        <taxon>Crustacea</taxon>
        <taxon>Branchiopoda</taxon>
        <taxon>Diplostraca</taxon>
        <taxon>Cladocera</taxon>
        <taxon>Anomopoda</taxon>
        <taxon>Daphniidae</taxon>
        <taxon>Daphnia</taxon>
    </lineage>
</organism>
<gene>
    <name evidence="1" type="ORF">OUZ56_022587</name>
</gene>
<name>A0ABR0AWU8_9CRUS</name>
<dbReference type="Proteomes" id="UP001234178">
    <property type="component" value="Unassembled WGS sequence"/>
</dbReference>
<evidence type="ECO:0000313" key="2">
    <source>
        <dbReference type="Proteomes" id="UP001234178"/>
    </source>
</evidence>
<sequence>MQGAGDLMYPETEKCVKFCTGKLEISFTNHNTTGSGGATGITCQKGRDSFENTTLVLTVEWTEDVYRQGNVTHRSGSIAW</sequence>
<evidence type="ECO:0000313" key="1">
    <source>
        <dbReference type="EMBL" id="KAK4029615.1"/>
    </source>
</evidence>
<keyword evidence="2" id="KW-1185">Reference proteome</keyword>
<comment type="caution">
    <text evidence="1">The sequence shown here is derived from an EMBL/GenBank/DDBJ whole genome shotgun (WGS) entry which is preliminary data.</text>
</comment>
<accession>A0ABR0AWU8</accession>
<protein>
    <submittedName>
        <fullName evidence="1">Uncharacterized protein</fullName>
    </submittedName>
</protein>
<reference evidence="1 2" key="1">
    <citation type="journal article" date="2023" name="Nucleic Acids Res.">
        <title>The hologenome of Daphnia magna reveals possible DNA methylation and microbiome-mediated evolution of the host genome.</title>
        <authorList>
            <person name="Chaturvedi A."/>
            <person name="Li X."/>
            <person name="Dhandapani V."/>
            <person name="Marshall H."/>
            <person name="Kissane S."/>
            <person name="Cuenca-Cambronero M."/>
            <person name="Asole G."/>
            <person name="Calvet F."/>
            <person name="Ruiz-Romero M."/>
            <person name="Marangio P."/>
            <person name="Guigo R."/>
            <person name="Rago D."/>
            <person name="Mirbahai L."/>
            <person name="Eastwood N."/>
            <person name="Colbourne J.K."/>
            <person name="Zhou J."/>
            <person name="Mallon E."/>
            <person name="Orsini L."/>
        </authorList>
    </citation>
    <scope>NUCLEOTIDE SEQUENCE [LARGE SCALE GENOMIC DNA]</scope>
    <source>
        <strain evidence="1">LRV0_1</strain>
    </source>
</reference>